<dbReference type="InterPro" id="IPR002686">
    <property type="entry name" value="Transposase_17"/>
</dbReference>
<dbReference type="RefSeq" id="WP_316432497.1">
    <property type="nucleotide sequence ID" value="NZ_CP053586.1"/>
</dbReference>
<evidence type="ECO:0000313" key="2">
    <source>
        <dbReference type="EMBL" id="WNZ26256.1"/>
    </source>
</evidence>
<dbReference type="GO" id="GO:0004803">
    <property type="term" value="F:transposase activity"/>
    <property type="evidence" value="ECO:0007669"/>
    <property type="project" value="InterPro"/>
</dbReference>
<name>A0AA96WP05_9CYAN</name>
<dbReference type="InterPro" id="IPR052715">
    <property type="entry name" value="RAYT_transposase"/>
</dbReference>
<dbReference type="SMART" id="SM01321">
    <property type="entry name" value="Y1_Tnp"/>
    <property type="match status" value="1"/>
</dbReference>
<sequence length="197" mass="22830">MPSHYDPQKHHRRSIRLKGYDYTTAGAYFITLCTHQRECLFGTIEDGQMQLSLLGQIVQSCWLRLPQHFQSVELDAFVVMPNHVHGIIWLGGMDCRGEAFAPRLIASSQDIHTNASPPPKDGTQPGSIGAIVQNFKSVSTRRINQLRKTAGRPVWQRNYYERIIRDQRALQNIRRYIQNNPLSWWQDQLHPNHPSKY</sequence>
<dbReference type="InterPro" id="IPR036515">
    <property type="entry name" value="Transposase_17_sf"/>
</dbReference>
<reference evidence="2" key="1">
    <citation type="submission" date="2020-05" db="EMBL/GenBank/DDBJ databases">
        <authorList>
            <person name="Zhu T."/>
            <person name="Keshari N."/>
            <person name="Lu X."/>
        </authorList>
    </citation>
    <scope>NUCLEOTIDE SEQUENCE</scope>
    <source>
        <strain evidence="2">NK1-12</strain>
    </source>
</reference>
<protein>
    <submittedName>
        <fullName evidence="2">Transposase</fullName>
    </submittedName>
</protein>
<dbReference type="EMBL" id="CP053586">
    <property type="protein sequence ID" value="WNZ26256.1"/>
    <property type="molecule type" value="Genomic_DNA"/>
</dbReference>
<dbReference type="SUPFAM" id="SSF143422">
    <property type="entry name" value="Transposase IS200-like"/>
    <property type="match status" value="1"/>
</dbReference>
<dbReference type="GO" id="GO:0043565">
    <property type="term" value="F:sequence-specific DNA binding"/>
    <property type="evidence" value="ECO:0007669"/>
    <property type="project" value="TreeGrafter"/>
</dbReference>
<dbReference type="PANTHER" id="PTHR36966">
    <property type="entry name" value="REP-ASSOCIATED TYROSINE TRANSPOSASE"/>
    <property type="match status" value="1"/>
</dbReference>
<gene>
    <name evidence="2" type="ORF">HJG54_27835</name>
</gene>
<evidence type="ECO:0000259" key="1">
    <source>
        <dbReference type="SMART" id="SM01321"/>
    </source>
</evidence>
<proteinExistence type="predicted"/>
<dbReference type="AlphaFoldDB" id="A0AA96WP05"/>
<dbReference type="GO" id="GO:0006313">
    <property type="term" value="P:DNA transposition"/>
    <property type="evidence" value="ECO:0007669"/>
    <property type="project" value="InterPro"/>
</dbReference>
<dbReference type="PANTHER" id="PTHR36966:SF1">
    <property type="entry name" value="REP-ASSOCIATED TYROSINE TRANSPOSASE"/>
    <property type="match status" value="1"/>
</dbReference>
<accession>A0AA96WP05</accession>
<dbReference type="Gene3D" id="3.30.70.1290">
    <property type="entry name" value="Transposase IS200-like"/>
    <property type="match status" value="1"/>
</dbReference>
<organism evidence="2">
    <name type="scientific">Leptolyngbya sp. NK1-12</name>
    <dbReference type="NCBI Taxonomy" id="2547451"/>
    <lineage>
        <taxon>Bacteria</taxon>
        <taxon>Bacillati</taxon>
        <taxon>Cyanobacteriota</taxon>
        <taxon>Cyanophyceae</taxon>
        <taxon>Leptolyngbyales</taxon>
        <taxon>Leptolyngbyaceae</taxon>
        <taxon>Leptolyngbya group</taxon>
        <taxon>Leptolyngbya</taxon>
    </lineage>
</organism>
<dbReference type="Pfam" id="PF01797">
    <property type="entry name" value="Y1_Tnp"/>
    <property type="match status" value="1"/>
</dbReference>
<feature type="domain" description="Transposase IS200-like" evidence="1">
    <location>
        <begin position="23"/>
        <end position="180"/>
    </location>
</feature>